<dbReference type="InParanoid" id="A0A4Q1BHI5"/>
<protein>
    <submittedName>
        <fullName evidence="2">Uncharacterized protein</fullName>
    </submittedName>
</protein>
<proteinExistence type="predicted"/>
<evidence type="ECO:0000256" key="1">
    <source>
        <dbReference type="SAM" id="Phobius"/>
    </source>
</evidence>
<evidence type="ECO:0000313" key="2">
    <source>
        <dbReference type="EMBL" id="RXK37073.1"/>
    </source>
</evidence>
<keyword evidence="1" id="KW-0472">Membrane</keyword>
<evidence type="ECO:0000313" key="3">
    <source>
        <dbReference type="Proteomes" id="UP000289152"/>
    </source>
</evidence>
<gene>
    <name evidence="2" type="ORF">M231_05661</name>
</gene>
<reference evidence="2 3" key="1">
    <citation type="submission" date="2016-06" db="EMBL/GenBank/DDBJ databases">
        <title>Evolution of pathogenesis and genome organization in the Tremellales.</title>
        <authorList>
            <person name="Cuomo C."/>
            <person name="Litvintseva A."/>
            <person name="Heitman J."/>
            <person name="Chen Y."/>
            <person name="Sun S."/>
            <person name="Springer D."/>
            <person name="Dromer F."/>
            <person name="Young S."/>
            <person name="Zeng Q."/>
            <person name="Chapman S."/>
            <person name="Gujja S."/>
            <person name="Saif S."/>
            <person name="Birren B."/>
        </authorList>
    </citation>
    <scope>NUCLEOTIDE SEQUENCE [LARGE SCALE GENOMIC DNA]</scope>
    <source>
        <strain evidence="2 3">ATCC 28783</strain>
    </source>
</reference>
<comment type="caution">
    <text evidence="2">The sequence shown here is derived from an EMBL/GenBank/DDBJ whole genome shotgun (WGS) entry which is preliminary data.</text>
</comment>
<name>A0A4Q1BHI5_TREME</name>
<dbReference type="STRING" id="5217.A0A4Q1BHI5"/>
<accession>A0A4Q1BHI5</accession>
<dbReference type="Proteomes" id="UP000289152">
    <property type="component" value="Unassembled WGS sequence"/>
</dbReference>
<dbReference type="OrthoDB" id="5788137at2759"/>
<organism evidence="2 3">
    <name type="scientific">Tremella mesenterica</name>
    <name type="common">Jelly fungus</name>
    <dbReference type="NCBI Taxonomy" id="5217"/>
    <lineage>
        <taxon>Eukaryota</taxon>
        <taxon>Fungi</taxon>
        <taxon>Dikarya</taxon>
        <taxon>Basidiomycota</taxon>
        <taxon>Agaricomycotina</taxon>
        <taxon>Tremellomycetes</taxon>
        <taxon>Tremellales</taxon>
        <taxon>Tremellaceae</taxon>
        <taxon>Tremella</taxon>
    </lineage>
</organism>
<feature type="transmembrane region" description="Helical" evidence="1">
    <location>
        <begin position="12"/>
        <end position="31"/>
    </location>
</feature>
<keyword evidence="1" id="KW-0812">Transmembrane</keyword>
<keyword evidence="3" id="KW-1185">Reference proteome</keyword>
<keyword evidence="1" id="KW-1133">Transmembrane helix</keyword>
<dbReference type="VEuPathDB" id="FungiDB:TREMEDRAFT_60905"/>
<sequence>MVSNFQPTLFYTLLGIYHLLPLHAPLTLFVLDAPFGRFASKTSRLNVNGNIAWFSMEIVAPLTFLMTLYPTFPTGRQLSLSIMYLIHYAHRAVLSPLILSPKRSKLHIIVPLIAAGYNAL</sequence>
<dbReference type="AlphaFoldDB" id="A0A4Q1BHI5"/>
<feature type="transmembrane region" description="Helical" evidence="1">
    <location>
        <begin position="51"/>
        <end position="72"/>
    </location>
</feature>
<dbReference type="EMBL" id="SDIL01000078">
    <property type="protein sequence ID" value="RXK37073.1"/>
    <property type="molecule type" value="Genomic_DNA"/>
</dbReference>